<comment type="similarity">
    <text evidence="2">Belongs to the AXUD1 family.</text>
</comment>
<dbReference type="GO" id="GO:0000981">
    <property type="term" value="F:DNA-binding transcription factor activity, RNA polymerase II-specific"/>
    <property type="evidence" value="ECO:0007669"/>
    <property type="project" value="TreeGrafter"/>
</dbReference>
<reference evidence="11" key="3">
    <citation type="submission" date="2025-09" db="UniProtKB">
        <authorList>
            <consortium name="Ensembl"/>
        </authorList>
    </citation>
    <scope>IDENTIFICATION</scope>
</reference>
<evidence type="ECO:0000256" key="2">
    <source>
        <dbReference type="ARBA" id="ARBA00008548"/>
    </source>
</evidence>
<accession>A0A8U7NXZ2</accession>
<dbReference type="GO" id="GO:0006915">
    <property type="term" value="P:apoptotic process"/>
    <property type="evidence" value="ECO:0007669"/>
    <property type="project" value="UniProtKB-KW"/>
</dbReference>
<keyword evidence="6" id="KW-0010">Activator</keyword>
<evidence type="ECO:0000256" key="9">
    <source>
        <dbReference type="SAM" id="MobiDB-lite"/>
    </source>
</evidence>
<keyword evidence="3" id="KW-0053">Apoptosis</keyword>
<evidence type="ECO:0000256" key="1">
    <source>
        <dbReference type="ARBA" id="ARBA00004123"/>
    </source>
</evidence>
<sequence length="471" mass="50755">MAAVPSAGIKRKLEDAGSGLGSGSGGSSGSTSDDEIATSDSGDSCDSGSSGTPSILRRSRARRAGKRVRFAQVTVYYFARRQGFTCVPSAGGSSLGMAPRHHRARRYSLSQFAHLRQVSHRQHLRQHLRREKLRARRRELTQNGTVPSAEAAGLTLADVSDDDLDVGQVEVGDYFYLQPLPTKRRRALLRASGVRRIDAEERQELRALRLSREQCGCLCRLTCEPRTCACSQAGIQCQVDRTSFPCGCSRDGCGNVAGRIEFNPLRVRTHFLHTLMKLELENRREEEEEEGAAAPPGPTWPPPQPPETQDFQEYLAENERAVLHLQTAEELERLKAEEDSGSSSGGEGGGVCVLGEHLDDTWQVKPPPCPGLSPSILIPAQFPLESSVLCYPPGQPAQVGSQPYLADAPGLYCQLEPRAGAKGGSGHMEHPAPASSPPGKELGVPPVPAAASKGGAPQNLAEHLEHPHLPI</sequence>
<feature type="compositionally biased region" description="Gly residues" evidence="9">
    <location>
        <begin position="18"/>
        <end position="28"/>
    </location>
</feature>
<dbReference type="OMA" id="PFRTDHE"/>
<dbReference type="GO" id="GO:0043565">
    <property type="term" value="F:sequence-specific DNA binding"/>
    <property type="evidence" value="ECO:0007669"/>
    <property type="project" value="TreeGrafter"/>
</dbReference>
<feature type="region of interest" description="Disordered" evidence="9">
    <location>
        <begin position="282"/>
        <end position="309"/>
    </location>
</feature>
<reference evidence="11" key="2">
    <citation type="submission" date="2025-08" db="UniProtKB">
        <authorList>
            <consortium name="Ensembl"/>
        </authorList>
    </citation>
    <scope>IDENTIFICATION</scope>
</reference>
<keyword evidence="7" id="KW-0804">Transcription</keyword>
<keyword evidence="5" id="KW-0238">DNA-binding</keyword>
<dbReference type="Proteomes" id="UP000694553">
    <property type="component" value="Unassembled WGS sequence"/>
</dbReference>
<feature type="compositionally biased region" description="Pro residues" evidence="9">
    <location>
        <begin position="295"/>
        <end position="306"/>
    </location>
</feature>
<feature type="region of interest" description="Disordered" evidence="9">
    <location>
        <begin position="421"/>
        <end position="471"/>
    </location>
</feature>
<feature type="domain" description="Cysteine/serine-rich nuclear protein N-terminal" evidence="10">
    <location>
        <begin position="65"/>
        <end position="282"/>
    </location>
</feature>
<proteinExistence type="inferred from homology"/>
<reference evidence="12" key="1">
    <citation type="submission" date="2019-10" db="EMBL/GenBank/DDBJ databases">
        <title>Corvus moneduloides (New Caledonian crow) genome, bCorMon1, primary haplotype.</title>
        <authorList>
            <person name="Rutz C."/>
            <person name="Fungtammasan C."/>
            <person name="Mountcastle J."/>
            <person name="Formenti G."/>
            <person name="Chow W."/>
            <person name="Howe K."/>
            <person name="Steele M.P."/>
            <person name="Fernandes J."/>
            <person name="Gilbert M.T.P."/>
            <person name="Fedrigo O."/>
            <person name="Jarvis E.D."/>
            <person name="Gemmell N."/>
        </authorList>
    </citation>
    <scope>NUCLEOTIDE SEQUENCE [LARGE SCALE GENOMIC DNA]</scope>
</reference>
<protein>
    <submittedName>
        <fullName evidence="11">Cysteine and serine rich nuclear protein 2</fullName>
    </submittedName>
</protein>
<name>A0A8C3GTZ4_CORMO</name>
<feature type="compositionally biased region" description="Low complexity" evidence="9">
    <location>
        <begin position="39"/>
        <end position="51"/>
    </location>
</feature>
<accession>A0A8C3GTZ4</accession>
<evidence type="ECO:0000313" key="11">
    <source>
        <dbReference type="Ensembl" id="ENSCMUP00000005579.2"/>
    </source>
</evidence>
<dbReference type="PANTHER" id="PTHR13580">
    <property type="entry name" value="TGF-BETA INDUCED APOPTOSIS PROTEIN"/>
    <property type="match status" value="1"/>
</dbReference>
<dbReference type="Pfam" id="PF16019">
    <property type="entry name" value="CSRNP_N"/>
    <property type="match status" value="1"/>
</dbReference>
<evidence type="ECO:0000256" key="4">
    <source>
        <dbReference type="ARBA" id="ARBA00023015"/>
    </source>
</evidence>
<evidence type="ECO:0000256" key="6">
    <source>
        <dbReference type="ARBA" id="ARBA00023159"/>
    </source>
</evidence>
<dbReference type="GO" id="GO:0005634">
    <property type="term" value="C:nucleus"/>
    <property type="evidence" value="ECO:0007669"/>
    <property type="project" value="UniProtKB-SubCell"/>
</dbReference>
<keyword evidence="4" id="KW-0805">Transcription regulation</keyword>
<evidence type="ECO:0000256" key="3">
    <source>
        <dbReference type="ARBA" id="ARBA00022703"/>
    </source>
</evidence>
<gene>
    <name evidence="11" type="primary">CSRNP2</name>
</gene>
<feature type="compositionally biased region" description="Basic and acidic residues" evidence="9">
    <location>
        <begin position="462"/>
        <end position="471"/>
    </location>
</feature>
<evidence type="ECO:0000259" key="10">
    <source>
        <dbReference type="Pfam" id="PF16019"/>
    </source>
</evidence>
<feature type="region of interest" description="Disordered" evidence="9">
    <location>
        <begin position="1"/>
        <end position="63"/>
    </location>
</feature>
<dbReference type="InterPro" id="IPR023260">
    <property type="entry name" value="Cys/Ser-rich_nuc_prot"/>
</dbReference>
<organism evidence="11 12">
    <name type="scientific">Corvus moneduloides</name>
    <name type="common">New Caledonian crow</name>
    <dbReference type="NCBI Taxonomy" id="1196302"/>
    <lineage>
        <taxon>Eukaryota</taxon>
        <taxon>Metazoa</taxon>
        <taxon>Chordata</taxon>
        <taxon>Craniata</taxon>
        <taxon>Vertebrata</taxon>
        <taxon>Euteleostomi</taxon>
        <taxon>Archelosauria</taxon>
        <taxon>Archosauria</taxon>
        <taxon>Dinosauria</taxon>
        <taxon>Saurischia</taxon>
        <taxon>Theropoda</taxon>
        <taxon>Coelurosauria</taxon>
        <taxon>Aves</taxon>
        <taxon>Neognathae</taxon>
        <taxon>Neoaves</taxon>
        <taxon>Telluraves</taxon>
        <taxon>Australaves</taxon>
        <taxon>Passeriformes</taxon>
        <taxon>Corvoidea</taxon>
        <taxon>Corvidae</taxon>
        <taxon>Corvus</taxon>
    </lineage>
</organism>
<dbReference type="Ensembl" id="ENSCMUT00000006009.2">
    <property type="protein sequence ID" value="ENSCMUP00000005579.2"/>
    <property type="gene ID" value="ENSCMUG00000003719.2"/>
</dbReference>
<evidence type="ECO:0000313" key="12">
    <source>
        <dbReference type="Proteomes" id="UP000694553"/>
    </source>
</evidence>
<evidence type="ECO:0000256" key="7">
    <source>
        <dbReference type="ARBA" id="ARBA00023163"/>
    </source>
</evidence>
<keyword evidence="12" id="KW-1185">Reference proteome</keyword>
<evidence type="ECO:0000256" key="5">
    <source>
        <dbReference type="ARBA" id="ARBA00023125"/>
    </source>
</evidence>
<dbReference type="AlphaFoldDB" id="A0A8C3GTZ4"/>
<evidence type="ECO:0000256" key="8">
    <source>
        <dbReference type="ARBA" id="ARBA00023242"/>
    </source>
</evidence>
<keyword evidence="8" id="KW-0539">Nucleus</keyword>
<comment type="subcellular location">
    <subcellularLocation>
        <location evidence="1">Nucleus</location>
    </subcellularLocation>
</comment>
<dbReference type="PRINTS" id="PR02031">
    <property type="entry name" value="CYSSERRICHNP"/>
</dbReference>
<dbReference type="InterPro" id="IPR031972">
    <property type="entry name" value="CSRNP_N"/>
</dbReference>
<dbReference type="PANTHER" id="PTHR13580:SF6">
    <property type="entry name" value="CYSTEINE_SERINE-RICH NUCLEAR PROTEIN 2"/>
    <property type="match status" value="1"/>
</dbReference>